<accession>A0A1U7NFW8</accession>
<dbReference type="Gene3D" id="3.40.50.720">
    <property type="entry name" value="NAD(P)-binding Rossmann-like Domain"/>
    <property type="match status" value="1"/>
</dbReference>
<dbReference type="Gene3D" id="1.10.3660.10">
    <property type="entry name" value="6-phosphogluconate dehydrogenase C-terminal like domain"/>
    <property type="match status" value="1"/>
</dbReference>
<dbReference type="PROSITE" id="PS51176">
    <property type="entry name" value="PDH_ADH"/>
    <property type="match status" value="1"/>
</dbReference>
<dbReference type="Pfam" id="PF02153">
    <property type="entry name" value="PDH_N"/>
    <property type="match status" value="1"/>
</dbReference>
<proteinExistence type="inferred from homology"/>
<evidence type="ECO:0000259" key="4">
    <source>
        <dbReference type="PROSITE" id="PS51176"/>
    </source>
</evidence>
<dbReference type="GO" id="GO:0006571">
    <property type="term" value="P:tyrosine biosynthetic process"/>
    <property type="evidence" value="ECO:0007669"/>
    <property type="project" value="InterPro"/>
</dbReference>
<dbReference type="PANTHER" id="PTHR21363:SF0">
    <property type="entry name" value="PREPHENATE DEHYDROGENASE [NADP(+)]"/>
    <property type="match status" value="1"/>
</dbReference>
<comment type="pathway">
    <text evidence="3">Amino-acid biosynthesis.</text>
</comment>
<reference evidence="5 6" key="1">
    <citation type="submission" date="2016-11" db="EMBL/GenBank/DDBJ databases">
        <title>Description of two novel members of the family Erysipelotrichaceae: Ileibacterium lipovorans gen. nov., sp. nov. and Dubosiella newyorkensis, gen. nov., sp. nov.</title>
        <authorList>
            <person name="Cox L.M."/>
            <person name="Sohn J."/>
            <person name="Tyrrell K.L."/>
            <person name="Citron D.M."/>
            <person name="Lawson P.A."/>
            <person name="Patel N.B."/>
            <person name="Iizumi T."/>
            <person name="Perez-Perez G.I."/>
            <person name="Goldstein E.J."/>
            <person name="Blaser M.J."/>
        </authorList>
    </citation>
    <scope>NUCLEOTIDE SEQUENCE [LARGE SCALE GENOMIC DNA]</scope>
    <source>
        <strain evidence="5 6">NYU-BL-A3</strain>
    </source>
</reference>
<dbReference type="InterPro" id="IPR008927">
    <property type="entry name" value="6-PGluconate_DH-like_C_sf"/>
</dbReference>
<dbReference type="InterPro" id="IPR050812">
    <property type="entry name" value="Preph/Arog_dehydrog"/>
</dbReference>
<dbReference type="GO" id="GO:0004665">
    <property type="term" value="F:prephenate dehydrogenase (NADP+) activity"/>
    <property type="evidence" value="ECO:0007669"/>
    <property type="project" value="InterPro"/>
</dbReference>
<dbReference type="GO" id="GO:0008977">
    <property type="term" value="F:prephenate dehydrogenase (NAD+) activity"/>
    <property type="evidence" value="ECO:0007669"/>
    <property type="project" value="InterPro"/>
</dbReference>
<dbReference type="AlphaFoldDB" id="A0A1U7NFW8"/>
<dbReference type="Proteomes" id="UP000186341">
    <property type="component" value="Unassembled WGS sequence"/>
</dbReference>
<gene>
    <name evidence="5" type="ORF">BO222_06545</name>
</gene>
<dbReference type="GO" id="GO:0070403">
    <property type="term" value="F:NAD+ binding"/>
    <property type="evidence" value="ECO:0007669"/>
    <property type="project" value="InterPro"/>
</dbReference>
<evidence type="ECO:0000256" key="1">
    <source>
        <dbReference type="ARBA" id="ARBA00007964"/>
    </source>
</evidence>
<dbReference type="EMBL" id="MPJW01000133">
    <property type="protein sequence ID" value="OLU39545.1"/>
    <property type="molecule type" value="Genomic_DNA"/>
</dbReference>
<evidence type="ECO:0000256" key="2">
    <source>
        <dbReference type="ARBA" id="ARBA00023002"/>
    </source>
</evidence>
<dbReference type="SUPFAM" id="SSF48179">
    <property type="entry name" value="6-phosphogluconate dehydrogenase C-terminal domain-like"/>
    <property type="match status" value="1"/>
</dbReference>
<dbReference type="InterPro" id="IPR003099">
    <property type="entry name" value="Prephen_DH"/>
</dbReference>
<keyword evidence="2" id="KW-0560">Oxidoreductase</keyword>
<sequence>MGGSYAARLKELGYTVYGFDKDQQALDYALNNQMIDQSCLNPADLLGKCDLVIFCLYPTKIADWIKTNHNFFKKDVFLMEISGVKSSIVNELRQAADELSMVSVHPMCGRESKGIQFSSPEIFSGSNFIIIDDGSIPKGHIELSRMLAAEMGFGKISVLSADEHDRMIAFLSQLTHVIAVCLMNTHENSHLVEYTGDSFRDLTRIARINESMWPELFLLNKDILLEEIEAFEAAISHFKKALENNDRKEMSSLMVESTRRRELFDK</sequence>
<dbReference type="Pfam" id="PF20463">
    <property type="entry name" value="PDH_C"/>
    <property type="match status" value="1"/>
</dbReference>
<feature type="domain" description="Prephenate/arogenate dehydrogenase" evidence="4">
    <location>
        <begin position="1"/>
        <end position="266"/>
    </location>
</feature>
<evidence type="ECO:0000313" key="5">
    <source>
        <dbReference type="EMBL" id="OLU39545.1"/>
    </source>
</evidence>
<name>A0A1U7NFW8_9FIRM</name>
<evidence type="ECO:0000313" key="6">
    <source>
        <dbReference type="Proteomes" id="UP000186341"/>
    </source>
</evidence>
<comment type="similarity">
    <text evidence="1">Belongs to the prephenate/arogenate dehydrogenase family.</text>
</comment>
<dbReference type="InterPro" id="IPR036291">
    <property type="entry name" value="NAD(P)-bd_dom_sf"/>
</dbReference>
<dbReference type="InterPro" id="IPR046826">
    <property type="entry name" value="PDH_N"/>
</dbReference>
<dbReference type="InterPro" id="IPR046825">
    <property type="entry name" value="PDH_C"/>
</dbReference>
<comment type="caution">
    <text evidence="5">The sequence shown here is derived from an EMBL/GenBank/DDBJ whole genome shotgun (WGS) entry which is preliminary data.</text>
</comment>
<dbReference type="SUPFAM" id="SSF51735">
    <property type="entry name" value="NAD(P)-binding Rossmann-fold domains"/>
    <property type="match status" value="1"/>
</dbReference>
<protein>
    <submittedName>
        <fullName evidence="5">Prephenate dehydrogenase</fullName>
    </submittedName>
</protein>
<organism evidence="5 6">
    <name type="scientific">Ileibacterium valens</name>
    <dbReference type="NCBI Taxonomy" id="1862668"/>
    <lineage>
        <taxon>Bacteria</taxon>
        <taxon>Bacillati</taxon>
        <taxon>Bacillota</taxon>
        <taxon>Erysipelotrichia</taxon>
        <taxon>Erysipelotrichales</taxon>
        <taxon>Erysipelotrichaceae</taxon>
        <taxon>Ileibacterium</taxon>
    </lineage>
</organism>
<dbReference type="PANTHER" id="PTHR21363">
    <property type="entry name" value="PREPHENATE DEHYDROGENASE"/>
    <property type="match status" value="1"/>
</dbReference>
<keyword evidence="6" id="KW-1185">Reference proteome</keyword>
<evidence type="ECO:0000256" key="3">
    <source>
        <dbReference type="ARBA" id="ARBA00029440"/>
    </source>
</evidence>